<keyword evidence="3" id="KW-1185">Reference proteome</keyword>
<dbReference type="PANTHER" id="PTHR47074:SF73">
    <property type="entry name" value="OS04G0448401 PROTEIN"/>
    <property type="match status" value="1"/>
</dbReference>
<dbReference type="InterPro" id="IPR012337">
    <property type="entry name" value="RNaseH-like_sf"/>
</dbReference>
<protein>
    <recommendedName>
        <fullName evidence="1">RNase H type-1 domain-containing protein</fullName>
    </recommendedName>
</protein>
<accession>A0AA88XRP7</accession>
<dbReference type="AlphaFoldDB" id="A0AA88XRP7"/>
<comment type="caution">
    <text evidence="2">The sequence shown here is derived from an EMBL/GenBank/DDBJ whole genome shotgun (WGS) entry which is preliminary data.</text>
</comment>
<gene>
    <name evidence="2" type="ORF">RJ639_002672</name>
</gene>
<dbReference type="PANTHER" id="PTHR47074">
    <property type="entry name" value="BNAC02G40300D PROTEIN"/>
    <property type="match status" value="1"/>
</dbReference>
<dbReference type="InterPro" id="IPR036397">
    <property type="entry name" value="RNaseH_sf"/>
</dbReference>
<evidence type="ECO:0000313" key="3">
    <source>
        <dbReference type="Proteomes" id="UP001188597"/>
    </source>
</evidence>
<dbReference type="GO" id="GO:0003676">
    <property type="term" value="F:nucleic acid binding"/>
    <property type="evidence" value="ECO:0007669"/>
    <property type="project" value="InterPro"/>
</dbReference>
<dbReference type="InterPro" id="IPR052929">
    <property type="entry name" value="RNase_H-like_EbsB-rel"/>
</dbReference>
<reference evidence="2" key="1">
    <citation type="submission" date="2022-12" db="EMBL/GenBank/DDBJ databases">
        <title>Draft genome assemblies for two species of Escallonia (Escalloniales).</title>
        <authorList>
            <person name="Chanderbali A."/>
            <person name="Dervinis C."/>
            <person name="Anghel I."/>
            <person name="Soltis D."/>
            <person name="Soltis P."/>
            <person name="Zapata F."/>
        </authorList>
    </citation>
    <scope>NUCLEOTIDE SEQUENCE</scope>
    <source>
        <strain evidence="2">UCBG64.0493</strain>
        <tissue evidence="2">Leaf</tissue>
    </source>
</reference>
<name>A0AA88XRP7_9ASTE</name>
<proteinExistence type="predicted"/>
<feature type="domain" description="RNase H type-1" evidence="1">
    <location>
        <begin position="14"/>
        <end position="106"/>
    </location>
</feature>
<sequence length="121" mass="13358">MAWSPPPPGYTKLNFDASCMDQDGSGGIGLILRNETGLLLATKAIHLSHCLNARTAEALAAREALHLASEMHLSHLIIEGGSYGIIKLIDSNQPLSRDIEEYCYTDESKMNIEIRYRKTRG</sequence>
<dbReference type="Proteomes" id="UP001188597">
    <property type="component" value="Unassembled WGS sequence"/>
</dbReference>
<organism evidence="2 3">
    <name type="scientific">Escallonia herrerae</name>
    <dbReference type="NCBI Taxonomy" id="1293975"/>
    <lineage>
        <taxon>Eukaryota</taxon>
        <taxon>Viridiplantae</taxon>
        <taxon>Streptophyta</taxon>
        <taxon>Embryophyta</taxon>
        <taxon>Tracheophyta</taxon>
        <taxon>Spermatophyta</taxon>
        <taxon>Magnoliopsida</taxon>
        <taxon>eudicotyledons</taxon>
        <taxon>Gunneridae</taxon>
        <taxon>Pentapetalae</taxon>
        <taxon>asterids</taxon>
        <taxon>campanulids</taxon>
        <taxon>Escalloniales</taxon>
        <taxon>Escalloniaceae</taxon>
        <taxon>Escallonia</taxon>
    </lineage>
</organism>
<evidence type="ECO:0000259" key="1">
    <source>
        <dbReference type="Pfam" id="PF13456"/>
    </source>
</evidence>
<dbReference type="InterPro" id="IPR002156">
    <property type="entry name" value="RNaseH_domain"/>
</dbReference>
<evidence type="ECO:0000313" key="2">
    <source>
        <dbReference type="EMBL" id="KAK3043370.1"/>
    </source>
</evidence>
<dbReference type="Gene3D" id="3.30.420.10">
    <property type="entry name" value="Ribonuclease H-like superfamily/Ribonuclease H"/>
    <property type="match status" value="1"/>
</dbReference>
<dbReference type="SUPFAM" id="SSF53098">
    <property type="entry name" value="Ribonuclease H-like"/>
    <property type="match status" value="1"/>
</dbReference>
<dbReference type="EMBL" id="JAVXUP010000007">
    <property type="protein sequence ID" value="KAK3043370.1"/>
    <property type="molecule type" value="Genomic_DNA"/>
</dbReference>
<dbReference type="Pfam" id="PF13456">
    <property type="entry name" value="RVT_3"/>
    <property type="match status" value="1"/>
</dbReference>
<dbReference type="GO" id="GO:0004523">
    <property type="term" value="F:RNA-DNA hybrid ribonuclease activity"/>
    <property type="evidence" value="ECO:0007669"/>
    <property type="project" value="InterPro"/>
</dbReference>